<evidence type="ECO:0000313" key="4">
    <source>
        <dbReference type="Proteomes" id="UP000237846"/>
    </source>
</evidence>
<gene>
    <name evidence="3" type="ORF">CLV72_103667</name>
</gene>
<feature type="domain" description="DUF397" evidence="2">
    <location>
        <begin position="4"/>
        <end position="56"/>
    </location>
</feature>
<dbReference type="AlphaFoldDB" id="A0A2T0Q8B9"/>
<organism evidence="3 4">
    <name type="scientific">Allonocardiopsis opalescens</name>
    <dbReference type="NCBI Taxonomy" id="1144618"/>
    <lineage>
        <taxon>Bacteria</taxon>
        <taxon>Bacillati</taxon>
        <taxon>Actinomycetota</taxon>
        <taxon>Actinomycetes</taxon>
        <taxon>Streptosporangiales</taxon>
        <taxon>Allonocardiopsis</taxon>
    </lineage>
</organism>
<evidence type="ECO:0000259" key="2">
    <source>
        <dbReference type="Pfam" id="PF04149"/>
    </source>
</evidence>
<dbReference type="InterPro" id="IPR007278">
    <property type="entry name" value="DUF397"/>
</dbReference>
<evidence type="ECO:0000313" key="3">
    <source>
        <dbReference type="EMBL" id="PRY00057.1"/>
    </source>
</evidence>
<name>A0A2T0Q8B9_9ACTN</name>
<reference evidence="3 4" key="1">
    <citation type="submission" date="2018-03" db="EMBL/GenBank/DDBJ databases">
        <title>Genomic Encyclopedia of Archaeal and Bacterial Type Strains, Phase II (KMG-II): from individual species to whole genera.</title>
        <authorList>
            <person name="Goeker M."/>
        </authorList>
    </citation>
    <scope>NUCLEOTIDE SEQUENCE [LARGE SCALE GENOMIC DNA]</scope>
    <source>
        <strain evidence="3 4">DSM 45601</strain>
    </source>
</reference>
<dbReference type="Pfam" id="PF04149">
    <property type="entry name" value="DUF397"/>
    <property type="match status" value="1"/>
</dbReference>
<sequence length="60" mass="6819">MSELRWHKSSHSSASGNCVEVRQHADRADVRDTKNRHAGYITFDKTAWSAFLQAIKSDTL</sequence>
<accession>A0A2T0Q8B9</accession>
<dbReference type="Proteomes" id="UP000237846">
    <property type="component" value="Unassembled WGS sequence"/>
</dbReference>
<protein>
    <submittedName>
        <fullName evidence="3">Uncharacterized protein DUF397</fullName>
    </submittedName>
</protein>
<evidence type="ECO:0000256" key="1">
    <source>
        <dbReference type="SAM" id="MobiDB-lite"/>
    </source>
</evidence>
<comment type="caution">
    <text evidence="3">The sequence shown here is derived from an EMBL/GenBank/DDBJ whole genome shotgun (WGS) entry which is preliminary data.</text>
</comment>
<proteinExistence type="predicted"/>
<feature type="region of interest" description="Disordered" evidence="1">
    <location>
        <begin position="1"/>
        <end position="30"/>
    </location>
</feature>
<feature type="compositionally biased region" description="Basic and acidic residues" evidence="1">
    <location>
        <begin position="21"/>
        <end position="30"/>
    </location>
</feature>
<dbReference type="EMBL" id="PVZC01000003">
    <property type="protein sequence ID" value="PRY00057.1"/>
    <property type="molecule type" value="Genomic_DNA"/>
</dbReference>
<dbReference type="RefSeq" id="WP_245930143.1">
    <property type="nucleotide sequence ID" value="NZ_PVZC01000003.1"/>
</dbReference>
<keyword evidence="4" id="KW-1185">Reference proteome</keyword>